<evidence type="ECO:0000256" key="3">
    <source>
        <dbReference type="ARBA" id="ARBA00022741"/>
    </source>
</evidence>
<proteinExistence type="inferred from homology"/>
<dbReference type="InterPro" id="IPR048448">
    <property type="entry name" value="DnaX-like_C"/>
</dbReference>
<dbReference type="GO" id="GO:0003887">
    <property type="term" value="F:DNA-directed DNA polymerase activity"/>
    <property type="evidence" value="ECO:0007669"/>
    <property type="project" value="UniProtKB-KW"/>
</dbReference>
<evidence type="ECO:0000256" key="2">
    <source>
        <dbReference type="ARBA" id="ARBA00022723"/>
    </source>
</evidence>
<dbReference type="SUPFAM" id="SSF52540">
    <property type="entry name" value="P-loop containing nucleoside triphosphate hydrolases"/>
    <property type="match status" value="1"/>
</dbReference>
<evidence type="ECO:0000256" key="6">
    <source>
        <dbReference type="ARBA" id="ARBA00022932"/>
    </source>
</evidence>
<dbReference type="PRINTS" id="PR00300">
    <property type="entry name" value="CLPPROTEASEA"/>
</dbReference>
<protein>
    <recommendedName>
        <fullName evidence="8">DNA polymerase III subunit gamma/tau</fullName>
        <ecNumber evidence="8">2.7.7.7</ecNumber>
    </recommendedName>
</protein>
<dbReference type="Pfam" id="PF13177">
    <property type="entry name" value="DNA_pol3_delta2"/>
    <property type="match status" value="1"/>
</dbReference>
<dbReference type="Proteomes" id="UP000255328">
    <property type="component" value="Unassembled WGS sequence"/>
</dbReference>
<feature type="domain" description="AAA+ ATPase" evidence="9">
    <location>
        <begin position="36"/>
        <end position="178"/>
    </location>
</feature>
<keyword evidence="2" id="KW-0479">Metal-binding</keyword>
<keyword evidence="8" id="KW-0235">DNA replication</keyword>
<dbReference type="InterPro" id="IPR001270">
    <property type="entry name" value="ClpA/B"/>
</dbReference>
<evidence type="ECO:0000256" key="5">
    <source>
        <dbReference type="ARBA" id="ARBA00022840"/>
    </source>
</evidence>
<keyword evidence="11" id="KW-1185">Reference proteome</keyword>
<dbReference type="InterPro" id="IPR045085">
    <property type="entry name" value="HLD_clamp_pol_III_gamma_tau"/>
</dbReference>
<dbReference type="InterPro" id="IPR027417">
    <property type="entry name" value="P-loop_NTPase"/>
</dbReference>
<dbReference type="PANTHER" id="PTHR11669:SF0">
    <property type="entry name" value="PROTEIN STICHEL-LIKE 2"/>
    <property type="match status" value="1"/>
</dbReference>
<evidence type="ECO:0000256" key="1">
    <source>
        <dbReference type="ARBA" id="ARBA00006360"/>
    </source>
</evidence>
<dbReference type="PANTHER" id="PTHR11669">
    <property type="entry name" value="REPLICATION FACTOR C / DNA POLYMERASE III GAMMA-TAU SUBUNIT"/>
    <property type="match status" value="1"/>
</dbReference>
<keyword evidence="4" id="KW-0862">Zinc</keyword>
<dbReference type="AlphaFoldDB" id="A0A377GWM4"/>
<evidence type="ECO:0000256" key="4">
    <source>
        <dbReference type="ARBA" id="ARBA00022833"/>
    </source>
</evidence>
<dbReference type="GO" id="GO:0005524">
    <property type="term" value="F:ATP binding"/>
    <property type="evidence" value="ECO:0007669"/>
    <property type="project" value="UniProtKB-KW"/>
</dbReference>
<dbReference type="RefSeq" id="WP_115269369.1">
    <property type="nucleotide sequence ID" value="NZ_CASFEE010000003.1"/>
</dbReference>
<evidence type="ECO:0000313" key="10">
    <source>
        <dbReference type="EMBL" id="STO31243.1"/>
    </source>
</evidence>
<evidence type="ECO:0000256" key="7">
    <source>
        <dbReference type="ARBA" id="ARBA00049244"/>
    </source>
</evidence>
<comment type="similarity">
    <text evidence="1 8">Belongs to the DnaX/STICHEL family.</text>
</comment>
<keyword evidence="5 8" id="KW-0067">ATP-binding</keyword>
<gene>
    <name evidence="10" type="primary">dnaX_1</name>
    <name evidence="8" type="synonym">dnaX</name>
    <name evidence="10" type="ORF">NCTC10723_00688</name>
</gene>
<dbReference type="CDD" id="cd00009">
    <property type="entry name" value="AAA"/>
    <property type="match status" value="1"/>
</dbReference>
<dbReference type="InterPro" id="IPR003593">
    <property type="entry name" value="AAA+_ATPase"/>
</dbReference>
<organism evidence="10 11">
    <name type="scientific">Fusobacterium necrogenes</name>
    <dbReference type="NCBI Taxonomy" id="858"/>
    <lineage>
        <taxon>Bacteria</taxon>
        <taxon>Fusobacteriati</taxon>
        <taxon>Fusobacteriota</taxon>
        <taxon>Fusobacteriia</taxon>
        <taxon>Fusobacteriales</taxon>
        <taxon>Fusobacteriaceae</taxon>
        <taxon>Fusobacterium</taxon>
    </lineage>
</organism>
<dbReference type="Gene3D" id="1.10.8.60">
    <property type="match status" value="1"/>
</dbReference>
<evidence type="ECO:0000256" key="8">
    <source>
        <dbReference type="RuleBase" id="RU364063"/>
    </source>
</evidence>
<dbReference type="GO" id="GO:0009360">
    <property type="term" value="C:DNA polymerase III complex"/>
    <property type="evidence" value="ECO:0007669"/>
    <property type="project" value="InterPro"/>
</dbReference>
<sequence>MYITLYRKYRPKDFKDVVGQEEIVKTLKNSLRNGRTSHAYLFTGPRGVGKTTLARLMVKGVNCLENGITDEPCNKCENCMAINNGTFLDMMEIDAASNRGIDEIRQLKEKINYQPTKGRKKIYIIDEVHMLTKEAFNALLKTLEEPPEHVIFILATTEADKILPTIISRCQRYDFKALSLNEMKKQLNYISREEEIEISDDALEVIYENSGGSLRDAISILERVAITYLNEKITLEKIEIILGMTPATKMELFLDEIKKRNYSKLIEILDDFWNNSTEIELFFKDFAKYCKTLISKGDLEIDLGLTIIGCIFDSLGKFKYEEDKRLVGYVIVDTLLKRTMKEKFIMTEKNPKDETILDLSESFKNKKEKIKTLTLEYISGKWSDILKEAKREKITLGAFLITAKPYKLDEDTLYIGFDPDSVFCKEQMENKLYNDVFTDVVKKILDSELKLKYVIIGKKKETEKDSRDFTKKIVDFFGGEIMV</sequence>
<dbReference type="EC" id="2.7.7.7" evidence="8"/>
<dbReference type="NCBIfam" id="TIGR02397">
    <property type="entry name" value="dnaX_nterm"/>
    <property type="match status" value="1"/>
</dbReference>
<dbReference type="Pfam" id="PF22608">
    <property type="entry name" value="DNAX_ATPase_lid"/>
    <property type="match status" value="1"/>
</dbReference>
<dbReference type="OrthoDB" id="9810148at2"/>
<comment type="function">
    <text evidence="8">DNA polymerase III is a complex, multichain enzyme responsible for most of the replicative synthesis in bacteria. This DNA polymerase also exhibits 3' to 5' exonuclease activity.</text>
</comment>
<dbReference type="CDD" id="cd18137">
    <property type="entry name" value="HLD_clamp_pol_III_gamma_tau"/>
    <property type="match status" value="1"/>
</dbReference>
<keyword evidence="6 8" id="KW-0239">DNA-directed DNA polymerase</keyword>
<dbReference type="EMBL" id="UGGU01000003">
    <property type="protein sequence ID" value="STO31243.1"/>
    <property type="molecule type" value="Genomic_DNA"/>
</dbReference>
<dbReference type="Pfam" id="PF20964">
    <property type="entry name" value="DnaX_C"/>
    <property type="match status" value="1"/>
</dbReference>
<dbReference type="InterPro" id="IPR050238">
    <property type="entry name" value="DNA_Rep/Repair_Clamp_Loader"/>
</dbReference>
<dbReference type="GO" id="GO:0006261">
    <property type="term" value="P:DNA-templated DNA replication"/>
    <property type="evidence" value="ECO:0007669"/>
    <property type="project" value="TreeGrafter"/>
</dbReference>
<keyword evidence="3 8" id="KW-0547">Nucleotide-binding</keyword>
<evidence type="ECO:0000259" key="9">
    <source>
        <dbReference type="SMART" id="SM00382"/>
    </source>
</evidence>
<comment type="subunit">
    <text evidence="8">DNA polymerase III contains a core (composed of alpha, epsilon and theta chains) that associates with a tau subunit. This core dimerizes to form the POLIII' complex. PolIII' associates with the gamma complex (composed of gamma, delta, delta', psi and chi chains) and with the beta chain to form the complete DNA polymerase III complex.</text>
</comment>
<reference evidence="10 11" key="1">
    <citation type="submission" date="2018-06" db="EMBL/GenBank/DDBJ databases">
        <authorList>
            <consortium name="Pathogen Informatics"/>
            <person name="Doyle S."/>
        </authorList>
    </citation>
    <scope>NUCLEOTIDE SEQUENCE [LARGE SCALE GENOMIC DNA]</scope>
    <source>
        <strain evidence="10 11">NCTC10723</strain>
    </source>
</reference>
<dbReference type="GO" id="GO:0046872">
    <property type="term" value="F:metal ion binding"/>
    <property type="evidence" value="ECO:0007669"/>
    <property type="project" value="UniProtKB-KW"/>
</dbReference>
<comment type="catalytic activity">
    <reaction evidence="7 8">
        <text>DNA(n) + a 2'-deoxyribonucleoside 5'-triphosphate = DNA(n+1) + diphosphate</text>
        <dbReference type="Rhea" id="RHEA:22508"/>
        <dbReference type="Rhea" id="RHEA-COMP:17339"/>
        <dbReference type="Rhea" id="RHEA-COMP:17340"/>
        <dbReference type="ChEBI" id="CHEBI:33019"/>
        <dbReference type="ChEBI" id="CHEBI:61560"/>
        <dbReference type="ChEBI" id="CHEBI:173112"/>
        <dbReference type="EC" id="2.7.7.7"/>
    </reaction>
</comment>
<keyword evidence="8 10" id="KW-0808">Transferase</keyword>
<dbReference type="Gene3D" id="3.40.50.300">
    <property type="entry name" value="P-loop containing nucleotide triphosphate hydrolases"/>
    <property type="match status" value="1"/>
</dbReference>
<name>A0A377GWM4_9FUSO</name>
<accession>A0A377GWM4</accession>
<dbReference type="InterPro" id="IPR012763">
    <property type="entry name" value="DNA_pol_III_sug/sutau_N"/>
</dbReference>
<evidence type="ECO:0000313" key="11">
    <source>
        <dbReference type="Proteomes" id="UP000255328"/>
    </source>
</evidence>
<keyword evidence="8 10" id="KW-0548">Nucleotidyltransferase</keyword>
<dbReference type="SMART" id="SM00382">
    <property type="entry name" value="AAA"/>
    <property type="match status" value="1"/>
</dbReference>
<dbReference type="NCBIfam" id="NF004046">
    <property type="entry name" value="PRK05563.1"/>
    <property type="match status" value="1"/>
</dbReference>
<dbReference type="FunFam" id="3.40.50.300:FF:000014">
    <property type="entry name" value="DNA polymerase III subunit gamma/tau"/>
    <property type="match status" value="1"/>
</dbReference>